<dbReference type="Proteomes" id="UP000606974">
    <property type="component" value="Unassembled WGS sequence"/>
</dbReference>
<comment type="caution">
    <text evidence="2">The sequence shown here is derived from an EMBL/GenBank/DDBJ whole genome shotgun (WGS) entry which is preliminary data.</text>
</comment>
<evidence type="ECO:0000313" key="2">
    <source>
        <dbReference type="EMBL" id="KAF7502149.1"/>
    </source>
</evidence>
<feature type="domain" description="F-box" evidence="1">
    <location>
        <begin position="2"/>
        <end position="48"/>
    </location>
</feature>
<keyword evidence="3" id="KW-1185">Reference proteome</keyword>
<name>A0A8H7DWP6_9EURO</name>
<evidence type="ECO:0000259" key="1">
    <source>
        <dbReference type="PROSITE" id="PS50181"/>
    </source>
</evidence>
<proteinExistence type="predicted"/>
<dbReference type="OrthoDB" id="5359231at2759"/>
<dbReference type="SUPFAM" id="SSF81383">
    <property type="entry name" value="F-box domain"/>
    <property type="match status" value="1"/>
</dbReference>
<dbReference type="InterPro" id="IPR001810">
    <property type="entry name" value="F-box_dom"/>
</dbReference>
<accession>A0A8H7DWP6</accession>
<gene>
    <name evidence="2" type="ORF">GJ744_006886</name>
</gene>
<reference evidence="2" key="1">
    <citation type="submission" date="2020-02" db="EMBL/GenBank/DDBJ databases">
        <authorList>
            <person name="Palmer J.M."/>
        </authorList>
    </citation>
    <scope>NUCLEOTIDE SEQUENCE</scope>
    <source>
        <strain evidence="2">EPUS1.4</strain>
        <tissue evidence="2">Thallus</tissue>
    </source>
</reference>
<dbReference type="Gene3D" id="1.20.1280.50">
    <property type="match status" value="1"/>
</dbReference>
<evidence type="ECO:0000313" key="3">
    <source>
        <dbReference type="Proteomes" id="UP000606974"/>
    </source>
</evidence>
<organism evidence="2 3">
    <name type="scientific">Endocarpon pusillum</name>
    <dbReference type="NCBI Taxonomy" id="364733"/>
    <lineage>
        <taxon>Eukaryota</taxon>
        <taxon>Fungi</taxon>
        <taxon>Dikarya</taxon>
        <taxon>Ascomycota</taxon>
        <taxon>Pezizomycotina</taxon>
        <taxon>Eurotiomycetes</taxon>
        <taxon>Chaetothyriomycetidae</taxon>
        <taxon>Verrucariales</taxon>
        <taxon>Verrucariaceae</taxon>
        <taxon>Endocarpon</taxon>
    </lineage>
</organism>
<dbReference type="Pfam" id="PF00646">
    <property type="entry name" value="F-box"/>
    <property type="match status" value="1"/>
</dbReference>
<protein>
    <recommendedName>
        <fullName evidence="1">F-box domain-containing protein</fullName>
    </recommendedName>
</protein>
<sequence>MPTSLNSLSFDLMHVIASSLDVHDFVHLSRVSRHFQILLQNESMARRMLQVCYFLVPSSSAIFDAESKRILCSVVARFLFQAAIFNGSVNVGVHIVMYPLDCSVESRLRHEFCKAP</sequence>
<dbReference type="AlphaFoldDB" id="A0A8H7DWP6"/>
<dbReference type="InterPro" id="IPR036047">
    <property type="entry name" value="F-box-like_dom_sf"/>
</dbReference>
<dbReference type="CDD" id="cd09917">
    <property type="entry name" value="F-box_SF"/>
    <property type="match status" value="1"/>
</dbReference>
<dbReference type="PROSITE" id="PS50181">
    <property type="entry name" value="FBOX"/>
    <property type="match status" value="1"/>
</dbReference>
<dbReference type="EMBL" id="JAACFV010000317">
    <property type="protein sequence ID" value="KAF7502149.1"/>
    <property type="molecule type" value="Genomic_DNA"/>
</dbReference>